<dbReference type="KEGG" id="cint:HZF06_22085"/>
<evidence type="ECO:0000256" key="1">
    <source>
        <dbReference type="SAM" id="Phobius"/>
    </source>
</evidence>
<organism evidence="2 3">
    <name type="scientific">Clostridium intestinale</name>
    <dbReference type="NCBI Taxonomy" id="36845"/>
    <lineage>
        <taxon>Bacteria</taxon>
        <taxon>Bacillati</taxon>
        <taxon>Bacillota</taxon>
        <taxon>Clostridia</taxon>
        <taxon>Eubacteriales</taxon>
        <taxon>Clostridiaceae</taxon>
        <taxon>Clostridium</taxon>
    </lineage>
</organism>
<accession>A0A7D6ZZZ2</accession>
<evidence type="ECO:0000313" key="2">
    <source>
        <dbReference type="EMBL" id="QLY79675.1"/>
    </source>
</evidence>
<keyword evidence="1" id="KW-1133">Transmembrane helix</keyword>
<proteinExistence type="predicted"/>
<keyword evidence="1" id="KW-0812">Transmembrane</keyword>
<keyword evidence="1" id="KW-0472">Membrane</keyword>
<dbReference type="AlphaFoldDB" id="A0A7D6ZZZ2"/>
<feature type="transmembrane region" description="Helical" evidence="1">
    <location>
        <begin position="46"/>
        <end position="66"/>
    </location>
</feature>
<dbReference type="RefSeq" id="WP_181601698.1">
    <property type="nucleotide sequence ID" value="NZ_CP059378.1"/>
</dbReference>
<reference evidence="2 3" key="1">
    <citation type="submission" date="2020-07" db="EMBL/GenBank/DDBJ databases">
        <title>Electron transfer.</title>
        <authorList>
            <person name="Huang L."/>
            <person name="Liu X."/>
            <person name="Zhou S."/>
        </authorList>
    </citation>
    <scope>NUCLEOTIDE SEQUENCE [LARGE SCALE GENOMIC DNA]</scope>
    <source>
        <strain evidence="2 3">Lx1</strain>
    </source>
</reference>
<sequence>MSAFVLNRNYELQLPNSFVDVDCGEMEYVDGGFYISNSTLVSVTRAVFLSVGINPIGATLVGLGIWKVYTILVAGAASISARLGALSGPLGVALGIMGVGAVVGIGYTLADALIQGKGIDIGIKTTSFGVPYGLDVQVK</sequence>
<dbReference type="EMBL" id="CP059378">
    <property type="protein sequence ID" value="QLY79675.1"/>
    <property type="molecule type" value="Genomic_DNA"/>
</dbReference>
<protein>
    <submittedName>
        <fullName evidence="2">Uncharacterized protein</fullName>
    </submittedName>
</protein>
<name>A0A7D6ZZZ2_9CLOT</name>
<gene>
    <name evidence="2" type="ORF">HZF06_22085</name>
</gene>
<dbReference type="Proteomes" id="UP000512286">
    <property type="component" value="Chromosome"/>
</dbReference>
<evidence type="ECO:0000313" key="3">
    <source>
        <dbReference type="Proteomes" id="UP000512286"/>
    </source>
</evidence>
<feature type="transmembrane region" description="Helical" evidence="1">
    <location>
        <begin position="86"/>
        <end position="110"/>
    </location>
</feature>